<dbReference type="RefSeq" id="WP_035837260.1">
    <property type="nucleotide sequence ID" value="NZ_JACHBQ010000001.1"/>
</dbReference>
<evidence type="ECO:0000256" key="3">
    <source>
        <dbReference type="ARBA" id="ARBA00023163"/>
    </source>
</evidence>
<evidence type="ECO:0000313" key="7">
    <source>
        <dbReference type="EMBL" id="KGJ72707.1"/>
    </source>
</evidence>
<dbReference type="EMBL" id="JACHBQ010000001">
    <property type="protein sequence ID" value="MBB5641811.1"/>
    <property type="molecule type" value="Genomic_DNA"/>
</dbReference>
<feature type="region of interest" description="Disordered" evidence="4">
    <location>
        <begin position="1"/>
        <end position="23"/>
    </location>
</feature>
<dbReference type="InterPro" id="IPR005471">
    <property type="entry name" value="Tscrpt_reg_IclR_N"/>
</dbReference>
<keyword evidence="1" id="KW-0805">Transcription regulation</keyword>
<keyword evidence="3" id="KW-0804">Transcription</keyword>
<dbReference type="SUPFAM" id="SSF46785">
    <property type="entry name" value="Winged helix' DNA-binding domain"/>
    <property type="match status" value="1"/>
</dbReference>
<dbReference type="InterPro" id="IPR029016">
    <property type="entry name" value="GAF-like_dom_sf"/>
</dbReference>
<reference evidence="7 9" key="1">
    <citation type="submission" date="2014-08" db="EMBL/GenBank/DDBJ databases">
        <authorList>
            <person name="Sisinthy S."/>
        </authorList>
    </citation>
    <scope>NUCLEOTIDE SEQUENCE [LARGE SCALE GENOMIC DNA]</scope>
    <source>
        <strain evidence="7 9">RuG17</strain>
    </source>
</reference>
<accession>A0A099J5D1</accession>
<dbReference type="eggNOG" id="COG1414">
    <property type="taxonomic scope" value="Bacteria"/>
</dbReference>
<evidence type="ECO:0000256" key="2">
    <source>
        <dbReference type="ARBA" id="ARBA00023125"/>
    </source>
</evidence>
<dbReference type="InterPro" id="IPR050707">
    <property type="entry name" value="HTH_MetabolicPath_Reg"/>
</dbReference>
<dbReference type="Proteomes" id="UP000561726">
    <property type="component" value="Unassembled WGS sequence"/>
</dbReference>
<proteinExistence type="predicted"/>
<dbReference type="PANTHER" id="PTHR30136">
    <property type="entry name" value="HELIX-TURN-HELIX TRANSCRIPTIONAL REGULATOR, ICLR FAMILY"/>
    <property type="match status" value="1"/>
</dbReference>
<dbReference type="Gene3D" id="3.30.450.40">
    <property type="match status" value="1"/>
</dbReference>
<dbReference type="GO" id="GO:0003700">
    <property type="term" value="F:DNA-binding transcription factor activity"/>
    <property type="evidence" value="ECO:0007669"/>
    <property type="project" value="TreeGrafter"/>
</dbReference>
<dbReference type="Pfam" id="PF01614">
    <property type="entry name" value="IclR_C"/>
    <property type="match status" value="1"/>
</dbReference>
<evidence type="ECO:0000313" key="8">
    <source>
        <dbReference type="EMBL" id="MBB5641811.1"/>
    </source>
</evidence>
<sequence length="268" mass="27770">MSNDREGDDASASPVTAGENTGAQSVDRAVTVLEIIARAGDASVSEVANIVGVHRSTISRLLAVLELRGMVELAGARGRYRLGLNILRLAEAVTGTLEISTQGVDACTALSALIGETVNVAVRQGDSAVNVYQAEGTGAVRVDSWVGRRTPLHATSSGKVLLAWPHLAPAVGLESGFARFTEHTITDPTLLRTELDRVRAEGWATTLGELEDGLNAIAAPIFGANGTVIGALSASGPAYRWSAEVMAEHALDVVAAADSVSALMGYRG</sequence>
<comment type="caution">
    <text evidence="7">The sequence shown here is derived from an EMBL/GenBank/DDBJ whole genome shotgun (WGS) entry which is preliminary data.</text>
</comment>
<dbReference type="PROSITE" id="PS51077">
    <property type="entry name" value="HTH_ICLR"/>
    <property type="match status" value="1"/>
</dbReference>
<feature type="domain" description="HTH iclR-type" evidence="5">
    <location>
        <begin position="23"/>
        <end position="84"/>
    </location>
</feature>
<dbReference type="Gene3D" id="1.10.10.10">
    <property type="entry name" value="Winged helix-like DNA-binding domain superfamily/Winged helix DNA-binding domain"/>
    <property type="match status" value="1"/>
</dbReference>
<dbReference type="AlphaFoldDB" id="A0A099J5D1"/>
<dbReference type="GO" id="GO:0045892">
    <property type="term" value="P:negative regulation of DNA-templated transcription"/>
    <property type="evidence" value="ECO:0007669"/>
    <property type="project" value="TreeGrafter"/>
</dbReference>
<dbReference type="PROSITE" id="PS51078">
    <property type="entry name" value="ICLR_ED"/>
    <property type="match status" value="1"/>
</dbReference>
<dbReference type="GO" id="GO:0003677">
    <property type="term" value="F:DNA binding"/>
    <property type="evidence" value="ECO:0007669"/>
    <property type="project" value="UniProtKB-KW"/>
</dbReference>
<gene>
    <name evidence="8" type="ORF">BJ997_002359</name>
    <name evidence="7" type="ORF">GY21_13430</name>
</gene>
<dbReference type="PANTHER" id="PTHR30136:SF24">
    <property type="entry name" value="HTH-TYPE TRANSCRIPTIONAL REPRESSOR ALLR"/>
    <property type="match status" value="1"/>
</dbReference>
<dbReference type="SUPFAM" id="SSF55781">
    <property type="entry name" value="GAF domain-like"/>
    <property type="match status" value="1"/>
</dbReference>
<dbReference type="SMART" id="SM00346">
    <property type="entry name" value="HTH_ICLR"/>
    <property type="match status" value="1"/>
</dbReference>
<feature type="domain" description="IclR-ED" evidence="6">
    <location>
        <begin position="85"/>
        <end position="266"/>
    </location>
</feature>
<keyword evidence="2 8" id="KW-0238">DNA-binding</keyword>
<evidence type="ECO:0000256" key="4">
    <source>
        <dbReference type="SAM" id="MobiDB-lite"/>
    </source>
</evidence>
<name>A0A099J5D1_9MICO</name>
<evidence type="ECO:0000313" key="10">
    <source>
        <dbReference type="Proteomes" id="UP000561726"/>
    </source>
</evidence>
<evidence type="ECO:0000259" key="6">
    <source>
        <dbReference type="PROSITE" id="PS51078"/>
    </source>
</evidence>
<organism evidence="7 9">
    <name type="scientific">Cryobacterium roopkundense</name>
    <dbReference type="NCBI Taxonomy" id="1001240"/>
    <lineage>
        <taxon>Bacteria</taxon>
        <taxon>Bacillati</taxon>
        <taxon>Actinomycetota</taxon>
        <taxon>Actinomycetes</taxon>
        <taxon>Micrococcales</taxon>
        <taxon>Microbacteriaceae</taxon>
        <taxon>Cryobacterium</taxon>
    </lineage>
</organism>
<dbReference type="Proteomes" id="UP000029864">
    <property type="component" value="Unassembled WGS sequence"/>
</dbReference>
<dbReference type="Pfam" id="PF09339">
    <property type="entry name" value="HTH_IclR"/>
    <property type="match status" value="1"/>
</dbReference>
<dbReference type="STRING" id="1001240.GY21_13430"/>
<keyword evidence="9" id="KW-1185">Reference proteome</keyword>
<protein>
    <submittedName>
        <fullName evidence="8">DNA-binding IclR family transcriptional regulator</fullName>
    </submittedName>
</protein>
<dbReference type="OrthoDB" id="9807558at2"/>
<evidence type="ECO:0000259" key="5">
    <source>
        <dbReference type="PROSITE" id="PS51077"/>
    </source>
</evidence>
<evidence type="ECO:0000313" key="9">
    <source>
        <dbReference type="Proteomes" id="UP000029864"/>
    </source>
</evidence>
<dbReference type="EMBL" id="JPXF01000058">
    <property type="protein sequence ID" value="KGJ72707.1"/>
    <property type="molecule type" value="Genomic_DNA"/>
</dbReference>
<dbReference type="InterPro" id="IPR014757">
    <property type="entry name" value="Tscrpt_reg_IclR_C"/>
</dbReference>
<reference evidence="8 10" key="2">
    <citation type="submission" date="2020-08" db="EMBL/GenBank/DDBJ databases">
        <title>Sequencing the genomes of 1000 actinobacteria strains.</title>
        <authorList>
            <person name="Klenk H.-P."/>
        </authorList>
    </citation>
    <scope>NUCLEOTIDE SEQUENCE [LARGE SCALE GENOMIC DNA]</scope>
    <source>
        <strain evidence="8 10">DSM 21065</strain>
    </source>
</reference>
<dbReference type="InterPro" id="IPR036390">
    <property type="entry name" value="WH_DNA-bd_sf"/>
</dbReference>
<dbReference type="InterPro" id="IPR036388">
    <property type="entry name" value="WH-like_DNA-bd_sf"/>
</dbReference>
<evidence type="ECO:0000256" key="1">
    <source>
        <dbReference type="ARBA" id="ARBA00023015"/>
    </source>
</evidence>